<dbReference type="AlphaFoldDB" id="A0A1M7GR20"/>
<dbReference type="STRING" id="337701.SAMN05444398_11150"/>
<name>A0A1M7GR20_9RHOB</name>
<organism evidence="2 3">
    <name type="scientific">Roseovarius pacificus</name>
    <dbReference type="NCBI Taxonomy" id="337701"/>
    <lineage>
        <taxon>Bacteria</taxon>
        <taxon>Pseudomonadati</taxon>
        <taxon>Pseudomonadota</taxon>
        <taxon>Alphaproteobacteria</taxon>
        <taxon>Rhodobacterales</taxon>
        <taxon>Roseobacteraceae</taxon>
        <taxon>Roseovarius</taxon>
    </lineage>
</organism>
<dbReference type="PANTHER" id="PTHR36837">
    <property type="entry name" value="POLY(3-HYDROXYALKANOATE) POLYMERASE SUBUNIT PHAC"/>
    <property type="match status" value="1"/>
</dbReference>
<dbReference type="SUPFAM" id="SSF53474">
    <property type="entry name" value="alpha/beta-Hydrolases"/>
    <property type="match status" value="1"/>
</dbReference>
<sequence>MSCNTEIPAAPLFQGAQQPAFRAFAIHSLKTAGEGRAVTERVLRQTPFYTLRRFDVTGHNRDTAPVLVVPPLSGHFPIVLRDMVLSLLADRPVAVLDWCNVRHVAVGYGQFGFDSNIRAIADAILQIGPPARVIALCQGGVPALAATADLAAHLPGSEPAALVLIAAPVDPMANPTPVVETIREQPPLWYRTVPVSHVGRPHAGHRRMVYSAETQLAALQQYLSAAQDAGSELARKMHVDDGADPRHFPFRDLYTSVMDLDALHYAENIDRVFLSRQIARGTLHFEGRYIQPDAIHRTTLLTVEGASDAIAAPGQTSAAHALCPRVPDRNRHSLIVPDCGHFALFHGATWRDTVYPAIAAHITG</sequence>
<dbReference type="Pfam" id="PF06850">
    <property type="entry name" value="PHB_depo_C"/>
    <property type="match status" value="1"/>
</dbReference>
<dbReference type="EMBL" id="FRBR01000011">
    <property type="protein sequence ID" value="SHM18686.1"/>
    <property type="molecule type" value="Genomic_DNA"/>
</dbReference>
<dbReference type="InterPro" id="IPR051321">
    <property type="entry name" value="PHA/PHB_synthase"/>
</dbReference>
<feature type="domain" description="PHB de-polymerase C-terminal" evidence="1">
    <location>
        <begin position="167"/>
        <end position="362"/>
    </location>
</feature>
<evidence type="ECO:0000313" key="2">
    <source>
        <dbReference type="EMBL" id="SHM18686.1"/>
    </source>
</evidence>
<dbReference type="PANTHER" id="PTHR36837:SF4">
    <property type="entry name" value="BLR0908 PROTEIN"/>
    <property type="match status" value="1"/>
</dbReference>
<dbReference type="InterPro" id="IPR009656">
    <property type="entry name" value="PHB_depo_C"/>
</dbReference>
<accession>A0A1M7GR20</accession>
<gene>
    <name evidence="2" type="ORF">SAMN05444398_11150</name>
</gene>
<protein>
    <submittedName>
        <fullName evidence="2">Poly(3-hydroxybutyrate) depolymerase</fullName>
    </submittedName>
</protein>
<evidence type="ECO:0000313" key="3">
    <source>
        <dbReference type="Proteomes" id="UP000183974"/>
    </source>
</evidence>
<dbReference type="Proteomes" id="UP000183974">
    <property type="component" value="Unassembled WGS sequence"/>
</dbReference>
<proteinExistence type="predicted"/>
<dbReference type="Gene3D" id="3.40.50.1820">
    <property type="entry name" value="alpha/beta hydrolase"/>
    <property type="match status" value="1"/>
</dbReference>
<dbReference type="RefSeq" id="WP_073035906.1">
    <property type="nucleotide sequence ID" value="NZ_BMLR01000012.1"/>
</dbReference>
<keyword evidence="3" id="KW-1185">Reference proteome</keyword>
<dbReference type="InterPro" id="IPR029058">
    <property type="entry name" value="AB_hydrolase_fold"/>
</dbReference>
<reference evidence="2 3" key="1">
    <citation type="submission" date="2016-11" db="EMBL/GenBank/DDBJ databases">
        <authorList>
            <person name="Jaros S."/>
            <person name="Januszkiewicz K."/>
            <person name="Wedrychowicz H."/>
        </authorList>
    </citation>
    <scope>NUCLEOTIDE SEQUENCE [LARGE SCALE GENOMIC DNA]</scope>
    <source>
        <strain evidence="2 3">DSM 29589</strain>
    </source>
</reference>
<dbReference type="OrthoDB" id="9774318at2"/>
<evidence type="ECO:0000259" key="1">
    <source>
        <dbReference type="Pfam" id="PF06850"/>
    </source>
</evidence>